<comment type="function">
    <text evidence="1">Ornithine decarboxylase (ODC) antizyme protein that negatively regulates ODC activity and intracellular polyamine biosynthesis in response to increased intracellular polyamine levels. Binds to ODC monomers, inhibiting the assembly of the functional ODC homodimer, and targets the monomers for ubiquitin-independent proteolytic destruction by the 26S proteasome.</text>
</comment>
<dbReference type="EMBL" id="KZ613847">
    <property type="protein sequence ID" value="PMD57129.1"/>
    <property type="molecule type" value="Genomic_DNA"/>
</dbReference>
<dbReference type="InterPro" id="IPR038581">
    <property type="entry name" value="ODC_AZ_sf"/>
</dbReference>
<sequence length="267" mass="28833">MAPSRNNNHNSSNRNGESVGRTASILASAYCVDASARLTGFHYSTTGAGGALPPLAALTSANELALISEPSNSGTKKRESDGRKRSSRGGAAYHIREECERLFCETMKAVFLGEEGKAAHNGSIVMGTNAHSPPDESVGAYDNNYFANGKGGQAMDAWLEVWDYSSGCSFRVFVGGNGENKSLFAFFDSAVVGSDLKQGLMALIELAETVFAVSQVVICLDRSVQETERKSFMKSLRWVGFELITLDLWANDIDVTSDKWLFLGMEI</sequence>
<reference evidence="7 8" key="1">
    <citation type="submission" date="2016-04" db="EMBL/GenBank/DDBJ databases">
        <title>A degradative enzymes factory behind the ericoid mycorrhizal symbiosis.</title>
        <authorList>
            <consortium name="DOE Joint Genome Institute"/>
            <person name="Martino E."/>
            <person name="Morin E."/>
            <person name="Grelet G."/>
            <person name="Kuo A."/>
            <person name="Kohler A."/>
            <person name="Daghino S."/>
            <person name="Barry K."/>
            <person name="Choi C."/>
            <person name="Cichocki N."/>
            <person name="Clum A."/>
            <person name="Copeland A."/>
            <person name="Hainaut M."/>
            <person name="Haridas S."/>
            <person name="Labutti K."/>
            <person name="Lindquist E."/>
            <person name="Lipzen A."/>
            <person name="Khouja H.-R."/>
            <person name="Murat C."/>
            <person name="Ohm R."/>
            <person name="Olson A."/>
            <person name="Spatafora J."/>
            <person name="Veneault-Fourrey C."/>
            <person name="Henrissat B."/>
            <person name="Grigoriev I."/>
            <person name="Martin F."/>
            <person name="Perotto S."/>
        </authorList>
    </citation>
    <scope>NUCLEOTIDE SEQUENCE [LARGE SCALE GENOMIC DNA]</scope>
    <source>
        <strain evidence="7 8">E</strain>
    </source>
</reference>
<dbReference type="AlphaFoldDB" id="A0A2J6T286"/>
<evidence type="ECO:0000256" key="5">
    <source>
        <dbReference type="ARBA" id="ARBA00022758"/>
    </source>
</evidence>
<keyword evidence="8" id="KW-1185">Reference proteome</keyword>
<dbReference type="InterPro" id="IPR002993">
    <property type="entry name" value="ODC_AZ"/>
</dbReference>
<accession>A0A2J6T286</accession>
<dbReference type="GO" id="GO:0005634">
    <property type="term" value="C:nucleus"/>
    <property type="evidence" value="ECO:0007669"/>
    <property type="project" value="TreeGrafter"/>
</dbReference>
<dbReference type="Proteomes" id="UP000235371">
    <property type="component" value="Unassembled WGS sequence"/>
</dbReference>
<proteinExistence type="inferred from homology"/>
<dbReference type="GO" id="GO:0008073">
    <property type="term" value="F:ornithine decarboxylase inhibitor activity"/>
    <property type="evidence" value="ECO:0007669"/>
    <property type="project" value="InterPro"/>
</dbReference>
<dbReference type="STRING" id="1095630.A0A2J6T286"/>
<dbReference type="InParanoid" id="A0A2J6T286"/>
<dbReference type="GO" id="GO:0045732">
    <property type="term" value="P:positive regulation of protein catabolic process"/>
    <property type="evidence" value="ECO:0007669"/>
    <property type="project" value="TreeGrafter"/>
</dbReference>
<evidence type="ECO:0000313" key="7">
    <source>
        <dbReference type="EMBL" id="PMD57129.1"/>
    </source>
</evidence>
<dbReference type="GO" id="GO:0005737">
    <property type="term" value="C:cytoplasm"/>
    <property type="evidence" value="ECO:0007669"/>
    <property type="project" value="TreeGrafter"/>
</dbReference>
<dbReference type="SUPFAM" id="SSF55729">
    <property type="entry name" value="Acyl-CoA N-acyltransferases (Nat)"/>
    <property type="match status" value="1"/>
</dbReference>
<evidence type="ECO:0000256" key="1">
    <source>
        <dbReference type="ARBA" id="ARBA00002307"/>
    </source>
</evidence>
<organism evidence="7 8">
    <name type="scientific">Hyaloscypha bicolor E</name>
    <dbReference type="NCBI Taxonomy" id="1095630"/>
    <lineage>
        <taxon>Eukaryota</taxon>
        <taxon>Fungi</taxon>
        <taxon>Dikarya</taxon>
        <taxon>Ascomycota</taxon>
        <taxon>Pezizomycotina</taxon>
        <taxon>Leotiomycetes</taxon>
        <taxon>Helotiales</taxon>
        <taxon>Hyaloscyphaceae</taxon>
        <taxon>Hyaloscypha</taxon>
        <taxon>Hyaloscypha bicolor</taxon>
    </lineage>
</organism>
<keyword evidence="5" id="KW-0688">Ribosomal frameshifting</keyword>
<comment type="subunit">
    <text evidence="3">Interacts with ODC and thereby sterically blocks ODC homodimerization.</text>
</comment>
<evidence type="ECO:0000256" key="4">
    <source>
        <dbReference type="ARBA" id="ARBA00017712"/>
    </source>
</evidence>
<dbReference type="PANTHER" id="PTHR10279:SF10">
    <property type="entry name" value="ORNITHINE DECARBOXYLASE ANTIZYME"/>
    <property type="match status" value="1"/>
</dbReference>
<gene>
    <name evidence="7" type="ORF">K444DRAFT_654218</name>
</gene>
<name>A0A2J6T286_9HELO</name>
<protein>
    <recommendedName>
        <fullName evidence="4">Ornithine decarboxylase antizyme</fullName>
    </recommendedName>
</protein>
<dbReference type="GO" id="GO:0075523">
    <property type="term" value="P:viral translational frameshifting"/>
    <property type="evidence" value="ECO:0007669"/>
    <property type="project" value="UniProtKB-KW"/>
</dbReference>
<dbReference type="Gene3D" id="3.40.630.60">
    <property type="match status" value="1"/>
</dbReference>
<dbReference type="PANTHER" id="PTHR10279">
    <property type="entry name" value="ORNITHINE DECARBOXYLASE ANTIZYME"/>
    <property type="match status" value="1"/>
</dbReference>
<evidence type="ECO:0000256" key="3">
    <source>
        <dbReference type="ARBA" id="ARBA00011486"/>
    </source>
</evidence>
<evidence type="ECO:0000256" key="2">
    <source>
        <dbReference type="ARBA" id="ARBA00008796"/>
    </source>
</evidence>
<dbReference type="RefSeq" id="XP_024734033.1">
    <property type="nucleotide sequence ID" value="XM_024885931.1"/>
</dbReference>
<comment type="similarity">
    <text evidence="2">Belongs to the ODC antizyme family.</text>
</comment>
<dbReference type="Pfam" id="PF02100">
    <property type="entry name" value="ODC_AZ"/>
    <property type="match status" value="1"/>
</dbReference>
<dbReference type="OrthoDB" id="5959761at2759"/>
<evidence type="ECO:0000256" key="6">
    <source>
        <dbReference type="SAM" id="MobiDB-lite"/>
    </source>
</evidence>
<evidence type="ECO:0000313" key="8">
    <source>
        <dbReference type="Proteomes" id="UP000235371"/>
    </source>
</evidence>
<dbReference type="InterPro" id="IPR016181">
    <property type="entry name" value="Acyl_CoA_acyltransferase"/>
</dbReference>
<dbReference type="GeneID" id="36594008"/>
<feature type="region of interest" description="Disordered" evidence="6">
    <location>
        <begin position="67"/>
        <end position="90"/>
    </location>
</feature>